<comment type="caution">
    <text evidence="3">The sequence shown here is derived from an EMBL/GenBank/DDBJ whole genome shotgun (WGS) entry which is preliminary data.</text>
</comment>
<dbReference type="PANTHER" id="PTHR45228">
    <property type="entry name" value="CYCLIC DI-GMP PHOSPHODIESTERASE TM_0186-RELATED"/>
    <property type="match status" value="1"/>
</dbReference>
<dbReference type="PANTHER" id="PTHR45228:SF4">
    <property type="entry name" value="LIPOPROTEIN"/>
    <property type="match status" value="1"/>
</dbReference>
<sequence length="507" mass="54678">MAKRSKRVSSSWWIVGSMLPLAVLAALLTGVLPDEPVVVPKAHFLIVSTLAAVSCLLAVLVLIGAAQIADVRVLALALAFLTLSGLFFVHGLATPGILAPGPNGWVGAAARIGLFAGAWFLAASTLEERVAVQRTLLRLRGRIVLVTGLLLLLTGLVAAIDLVTLRVRGPLNRTPLLEAVGQAVTALSTGWSAVGLGIASIALLLVTTVHYWRVERRWSSPLVRGLLVASVFLLQAQVSLLLAPAWHVSWWEYHVLLLLAFAASSLGLVREYALHRTWRGVLEGLLLRDALEHLERGYTEVIAALAAAVEAKDVYTKGHSVRVARLAALIARELGLPPERERILYQAAILHDLGKIGIPDSVLQKPGPLTPDEFALVREHPVRSWEIARQVRSFAPMLPAIRWHHERLDGSGYPDGLRGDEIPLDARILAVADVFDALTSARPYRPALSVPEALAVLRDEAGIRLDAACVAALERLVERYGPALLTERPTDAQSLVKQTPSEARSGA</sequence>
<dbReference type="SMART" id="SM00471">
    <property type="entry name" value="HDc"/>
    <property type="match status" value="1"/>
</dbReference>
<dbReference type="SUPFAM" id="SSF109604">
    <property type="entry name" value="HD-domain/PDEase-like"/>
    <property type="match status" value="1"/>
</dbReference>
<gene>
    <name evidence="3" type="ORF">ENP47_02130</name>
</gene>
<dbReference type="InterPro" id="IPR006674">
    <property type="entry name" value="HD_domain"/>
</dbReference>
<dbReference type="InterPro" id="IPR003607">
    <property type="entry name" value="HD/PDEase_dom"/>
</dbReference>
<dbReference type="CDD" id="cd00077">
    <property type="entry name" value="HDc"/>
    <property type="match status" value="1"/>
</dbReference>
<dbReference type="InterPro" id="IPR052020">
    <property type="entry name" value="Cyclic_di-GMP/3'3'-cGAMP_PDE"/>
</dbReference>
<reference evidence="3" key="1">
    <citation type="journal article" date="2020" name="mSystems">
        <title>Genome- and Community-Level Interaction Insights into Carbon Utilization and Element Cycling Functions of Hydrothermarchaeota in Hydrothermal Sediment.</title>
        <authorList>
            <person name="Zhou Z."/>
            <person name="Liu Y."/>
            <person name="Xu W."/>
            <person name="Pan J."/>
            <person name="Luo Z.H."/>
            <person name="Li M."/>
        </authorList>
    </citation>
    <scope>NUCLEOTIDE SEQUENCE [LARGE SCALE GENOMIC DNA]</scope>
    <source>
        <strain evidence="3">SpSt-222</strain>
    </source>
</reference>
<dbReference type="EMBL" id="DSJL01000006">
    <property type="protein sequence ID" value="HEF64396.1"/>
    <property type="molecule type" value="Genomic_DNA"/>
</dbReference>
<proteinExistence type="predicted"/>
<evidence type="ECO:0000259" key="2">
    <source>
        <dbReference type="PROSITE" id="PS51832"/>
    </source>
</evidence>
<dbReference type="Gene3D" id="1.10.3210.10">
    <property type="entry name" value="Hypothetical protein af1432"/>
    <property type="match status" value="1"/>
</dbReference>
<dbReference type="AlphaFoldDB" id="A0A7C1WZF5"/>
<dbReference type="PROSITE" id="PS51832">
    <property type="entry name" value="HD_GYP"/>
    <property type="match status" value="1"/>
</dbReference>
<dbReference type="Pfam" id="PF13487">
    <property type="entry name" value="HD_5"/>
    <property type="match status" value="1"/>
</dbReference>
<accession>A0A7C1WZF5</accession>
<name>A0A7C1WZF5_THERO</name>
<organism evidence="3">
    <name type="scientific">Thermomicrobium roseum</name>
    <dbReference type="NCBI Taxonomy" id="500"/>
    <lineage>
        <taxon>Bacteria</taxon>
        <taxon>Pseudomonadati</taxon>
        <taxon>Thermomicrobiota</taxon>
        <taxon>Thermomicrobia</taxon>
        <taxon>Thermomicrobiales</taxon>
        <taxon>Thermomicrobiaceae</taxon>
        <taxon>Thermomicrobium</taxon>
    </lineage>
</organism>
<protein>
    <submittedName>
        <fullName evidence="3">HD-GYP domain-containing protein</fullName>
    </submittedName>
</protein>
<evidence type="ECO:0000259" key="1">
    <source>
        <dbReference type="PROSITE" id="PS51831"/>
    </source>
</evidence>
<feature type="domain" description="HD" evidence="1">
    <location>
        <begin position="316"/>
        <end position="438"/>
    </location>
</feature>
<dbReference type="PROSITE" id="PS51831">
    <property type="entry name" value="HD"/>
    <property type="match status" value="1"/>
</dbReference>
<dbReference type="InterPro" id="IPR037522">
    <property type="entry name" value="HD_GYP_dom"/>
</dbReference>
<evidence type="ECO:0000313" key="3">
    <source>
        <dbReference type="EMBL" id="HEF64396.1"/>
    </source>
</evidence>
<feature type="domain" description="HD-GYP" evidence="2">
    <location>
        <begin position="294"/>
        <end position="489"/>
    </location>
</feature>